<feature type="domain" description="Heterokaryon incompatibility" evidence="1">
    <location>
        <begin position="47"/>
        <end position="247"/>
    </location>
</feature>
<accession>A0A1V8TIK4</accession>
<reference evidence="3" key="1">
    <citation type="submission" date="2017-03" db="EMBL/GenBank/DDBJ databases">
        <title>Genomes of endolithic fungi from Antarctica.</title>
        <authorList>
            <person name="Coleine C."/>
            <person name="Masonjones S."/>
            <person name="Stajich J.E."/>
        </authorList>
    </citation>
    <scope>NUCLEOTIDE SEQUENCE [LARGE SCALE GENOMIC DNA]</scope>
    <source>
        <strain evidence="3">CCFEE 5527</strain>
    </source>
</reference>
<evidence type="ECO:0000259" key="1">
    <source>
        <dbReference type="Pfam" id="PF06985"/>
    </source>
</evidence>
<dbReference type="OrthoDB" id="3921930at2759"/>
<dbReference type="Proteomes" id="UP000192596">
    <property type="component" value="Unassembled WGS sequence"/>
</dbReference>
<keyword evidence="3" id="KW-1185">Reference proteome</keyword>
<dbReference type="InParanoid" id="A0A1V8TIK4"/>
<dbReference type="InterPro" id="IPR010730">
    <property type="entry name" value="HET"/>
</dbReference>
<comment type="caution">
    <text evidence="2">The sequence shown here is derived from an EMBL/GenBank/DDBJ whole genome shotgun (WGS) entry which is preliminary data.</text>
</comment>
<protein>
    <recommendedName>
        <fullName evidence="1">Heterokaryon incompatibility domain-containing protein</fullName>
    </recommendedName>
</protein>
<proteinExistence type="predicted"/>
<dbReference type="AlphaFoldDB" id="A0A1V8TIK4"/>
<evidence type="ECO:0000313" key="3">
    <source>
        <dbReference type="Proteomes" id="UP000192596"/>
    </source>
</evidence>
<dbReference type="EMBL" id="NAJO01000007">
    <property type="protein sequence ID" value="OQO11081.1"/>
    <property type="molecule type" value="Genomic_DNA"/>
</dbReference>
<dbReference type="PANTHER" id="PTHR24148">
    <property type="entry name" value="ANKYRIN REPEAT DOMAIN-CONTAINING PROTEIN 39 HOMOLOG-RELATED"/>
    <property type="match status" value="1"/>
</dbReference>
<gene>
    <name evidence="2" type="ORF">B0A48_05336</name>
</gene>
<organism evidence="2 3">
    <name type="scientific">Cryoendolithus antarcticus</name>
    <dbReference type="NCBI Taxonomy" id="1507870"/>
    <lineage>
        <taxon>Eukaryota</taxon>
        <taxon>Fungi</taxon>
        <taxon>Dikarya</taxon>
        <taxon>Ascomycota</taxon>
        <taxon>Pezizomycotina</taxon>
        <taxon>Dothideomycetes</taxon>
        <taxon>Dothideomycetidae</taxon>
        <taxon>Cladosporiales</taxon>
        <taxon>Cladosporiaceae</taxon>
        <taxon>Cryoendolithus</taxon>
    </lineage>
</organism>
<name>A0A1V8TIK4_9PEZI</name>
<evidence type="ECO:0000313" key="2">
    <source>
        <dbReference type="EMBL" id="OQO11081.1"/>
    </source>
</evidence>
<dbReference type="Pfam" id="PF06985">
    <property type="entry name" value="HET"/>
    <property type="match status" value="1"/>
</dbReference>
<dbReference type="PANTHER" id="PTHR24148:SF73">
    <property type="entry name" value="HET DOMAIN PROTEIN (AFU_ORTHOLOGUE AFUA_8G01020)"/>
    <property type="match status" value="1"/>
</dbReference>
<dbReference type="InterPro" id="IPR052895">
    <property type="entry name" value="HetReg/Transcr_Mod"/>
</dbReference>
<sequence>MDDLAPYVYHALPNNDSIRVLRMLPSDDEAETRCSLTTIPLREGIKYLTLSYTWGMDDDDATLCRSIVVDGQSLRVTQNLYDWLRRCARHGDVWLPIWIDAICINQADVVEKEATVARMADIYDGAWGLWVWLGRGNDPADDERLRTMLACFGRGSHSHYDQHVVSTNEGRVAKLCLARAALDATKALRSYQKRKKKEPLVRSAALPDCVRTLFDVDAVAIAVQEVSRLMRLLLGRRYWSRRWIIQEQAFSRDGAVWLIWGSSSSTHRGDLLHAIEAMAGRGWQDLNYAFDARIHCEATDLIELEQKLSSVGDVLRSNIWREPTKAGSPLSDGALFPLLLHLARDSPCSDPRDIIYALLSFARHTRLQADYSLTTVQVYVAYYAEMLNDGLSLAEVLNSAATRWEIDELTTALPSWCPDPRQFPTRPPVQELLGPSDVRPGNLLECTLVLHGVLGDDGAVVEATASSREIADHPSAPQTLRLENVIGHNYTSGDLVCGLSRNETDDMKLILRVTDIEPPDVRLLASALLLIPAWRQKSHPLIELRIH</sequence>